<dbReference type="Gene3D" id="3.40.50.720">
    <property type="entry name" value="NAD(P)-binding Rossmann-like Domain"/>
    <property type="match status" value="1"/>
</dbReference>
<evidence type="ECO:0000313" key="4">
    <source>
        <dbReference type="Proteomes" id="UP001210211"/>
    </source>
</evidence>
<protein>
    <submittedName>
        <fullName evidence="3">Uncharacterized protein</fullName>
    </submittedName>
</protein>
<dbReference type="PANTHER" id="PTHR43180">
    <property type="entry name" value="3-OXOACYL-(ACYL-CARRIER-PROTEIN) REDUCTASE (AFU_ORTHOLOGUE AFUA_6G11210)"/>
    <property type="match status" value="1"/>
</dbReference>
<dbReference type="PANTHER" id="PTHR43180:SF30">
    <property type="entry name" value="MOMILACTONE A SYNTHASE"/>
    <property type="match status" value="1"/>
</dbReference>
<dbReference type="InterPro" id="IPR002347">
    <property type="entry name" value="SDR_fam"/>
</dbReference>
<dbReference type="GO" id="GO:0016491">
    <property type="term" value="F:oxidoreductase activity"/>
    <property type="evidence" value="ECO:0007669"/>
    <property type="project" value="UniProtKB-KW"/>
</dbReference>
<dbReference type="SUPFAM" id="SSF51735">
    <property type="entry name" value="NAD(P)-binding Rossmann-fold domains"/>
    <property type="match status" value="1"/>
</dbReference>
<keyword evidence="4" id="KW-1185">Reference proteome</keyword>
<dbReference type="PRINTS" id="PR00080">
    <property type="entry name" value="SDRFAMILY"/>
</dbReference>
<comment type="caution">
    <text evidence="3">The sequence shown here is derived from an EMBL/GenBank/DDBJ whole genome shotgun (WGS) entry which is preliminary data.</text>
</comment>
<sequence length="272" mass="28297">MASTPISSSTARRLEGKVALITGGASGIGKATAQLFAQQGARVVIADIQDEHGQALSNELGGSSICSYVHCDVRSEPDVKQAVETAVERYGKLDIMFNNAGISGPLGRQIVDSEKSDFEKVLSVNLMGNYLGLKHAACAMIPAGQGSIISTASVASLNPNGTPFAYSCSKHAVVALMKSAAIDLGKHGIRVNCVSPAMVATPMVTKALGMNEEMVEEFNAAHVALKGVKLKANDVAQAVMYLASDESKYVSGLNLVVDGALNILSTLDSLSK</sequence>
<dbReference type="InterPro" id="IPR036291">
    <property type="entry name" value="NAD(P)-bd_dom_sf"/>
</dbReference>
<dbReference type="Pfam" id="PF13561">
    <property type="entry name" value="adh_short_C2"/>
    <property type="match status" value="1"/>
</dbReference>
<evidence type="ECO:0000256" key="1">
    <source>
        <dbReference type="ARBA" id="ARBA00006484"/>
    </source>
</evidence>
<accession>A0AAD5ZR73</accession>
<proteinExistence type="inferred from homology"/>
<dbReference type="AlphaFoldDB" id="A0AAD5ZR73"/>
<dbReference type="NCBIfam" id="NF005559">
    <property type="entry name" value="PRK07231.1"/>
    <property type="match status" value="1"/>
</dbReference>
<dbReference type="FunFam" id="3.40.50.720:FF:000084">
    <property type="entry name" value="Short-chain dehydrogenase reductase"/>
    <property type="match status" value="1"/>
</dbReference>
<dbReference type="Proteomes" id="UP001210211">
    <property type="component" value="Unassembled WGS sequence"/>
</dbReference>
<organism evidence="3 4">
    <name type="scientific">Rhynchospora tenuis</name>
    <dbReference type="NCBI Taxonomy" id="198213"/>
    <lineage>
        <taxon>Eukaryota</taxon>
        <taxon>Viridiplantae</taxon>
        <taxon>Streptophyta</taxon>
        <taxon>Embryophyta</taxon>
        <taxon>Tracheophyta</taxon>
        <taxon>Spermatophyta</taxon>
        <taxon>Magnoliopsida</taxon>
        <taxon>Liliopsida</taxon>
        <taxon>Poales</taxon>
        <taxon>Cyperaceae</taxon>
        <taxon>Cyperoideae</taxon>
        <taxon>Rhynchosporeae</taxon>
        <taxon>Rhynchospora</taxon>
    </lineage>
</organism>
<dbReference type="PRINTS" id="PR00081">
    <property type="entry name" value="GDHRDH"/>
</dbReference>
<name>A0AAD5ZR73_9POAL</name>
<gene>
    <name evidence="3" type="ORF">LUZ61_006206</name>
</gene>
<comment type="similarity">
    <text evidence="1">Belongs to the short-chain dehydrogenases/reductases (SDR) family.</text>
</comment>
<evidence type="ECO:0000313" key="3">
    <source>
        <dbReference type="EMBL" id="KAJ3702501.1"/>
    </source>
</evidence>
<reference evidence="3 4" key="1">
    <citation type="journal article" date="2022" name="Cell">
        <title>Repeat-based holocentromeres influence genome architecture and karyotype evolution.</title>
        <authorList>
            <person name="Hofstatter P.G."/>
            <person name="Thangavel G."/>
            <person name="Lux T."/>
            <person name="Neumann P."/>
            <person name="Vondrak T."/>
            <person name="Novak P."/>
            <person name="Zhang M."/>
            <person name="Costa L."/>
            <person name="Castellani M."/>
            <person name="Scott A."/>
            <person name="Toegelov H."/>
            <person name="Fuchs J."/>
            <person name="Mata-Sucre Y."/>
            <person name="Dias Y."/>
            <person name="Vanzela A.L.L."/>
            <person name="Huettel B."/>
            <person name="Almeida C.C.S."/>
            <person name="Simkova H."/>
            <person name="Souza G."/>
            <person name="Pedrosa-Harand A."/>
            <person name="Macas J."/>
            <person name="Mayer K.F.X."/>
            <person name="Houben A."/>
            <person name="Marques A."/>
        </authorList>
    </citation>
    <scope>NUCLEOTIDE SEQUENCE [LARGE SCALE GENOMIC DNA]</scope>
    <source>
        <strain evidence="3">RhyTen1mFocal</strain>
    </source>
</reference>
<dbReference type="EMBL" id="JAMRDG010000001">
    <property type="protein sequence ID" value="KAJ3702501.1"/>
    <property type="molecule type" value="Genomic_DNA"/>
</dbReference>
<evidence type="ECO:0000256" key="2">
    <source>
        <dbReference type="ARBA" id="ARBA00023002"/>
    </source>
</evidence>
<keyword evidence="2" id="KW-0560">Oxidoreductase</keyword>